<dbReference type="Pfam" id="PF00392">
    <property type="entry name" value="GntR"/>
    <property type="match status" value="1"/>
</dbReference>
<dbReference type="GO" id="GO:0003677">
    <property type="term" value="F:DNA binding"/>
    <property type="evidence" value="ECO:0007669"/>
    <property type="project" value="UniProtKB-KW"/>
</dbReference>
<sequence length="257" mass="28603">MKAELPFEITIDDTRAMPIYLQLTAAIKTAIKDGRLQPGDIIPSERVLVEQLRIARGTVRKALQHLLEEGILVRNQGSGTFVAPHVRQSLPFLESFSEMAEATGGKANSLLIAFERRQPTRDEQTLFQLTSPRAEVVELSRLRKINGIAVSLQTAIVPAELLGPIEDIGESLYLCLEKKGAPVTRAVQHFSAAIADEALARHLSIGRNEPVLLVTRTGFSHDDRPVEHTRTWCVNEYYDFTIELHRKSRGEDSSDGN</sequence>
<dbReference type="SMART" id="SM00345">
    <property type="entry name" value="HTH_GNTR"/>
    <property type="match status" value="1"/>
</dbReference>
<dbReference type="Gene3D" id="3.40.1410.10">
    <property type="entry name" value="Chorismate lyase-like"/>
    <property type="match status" value="1"/>
</dbReference>
<keyword evidence="2" id="KW-0238">DNA-binding</keyword>
<organism evidence="5 6">
    <name type="scientific">Silvania confinis</name>
    <dbReference type="NCBI Taxonomy" id="2926470"/>
    <lineage>
        <taxon>Bacteria</taxon>
        <taxon>Pseudomonadati</taxon>
        <taxon>Pseudomonadota</taxon>
        <taxon>Gammaproteobacteria</taxon>
        <taxon>Enterobacterales</taxon>
        <taxon>Enterobacteriaceae</taxon>
        <taxon>Silvania</taxon>
    </lineage>
</organism>
<comment type="caution">
    <text evidence="5">The sequence shown here is derived from an EMBL/GenBank/DDBJ whole genome shotgun (WGS) entry which is preliminary data.</text>
</comment>
<gene>
    <name evidence="5" type="ORF">M8013_05640</name>
</gene>
<dbReference type="EMBL" id="JAMGZJ010000069">
    <property type="protein sequence ID" value="MCU6668239.1"/>
    <property type="molecule type" value="Genomic_DNA"/>
</dbReference>
<evidence type="ECO:0000256" key="1">
    <source>
        <dbReference type="ARBA" id="ARBA00023015"/>
    </source>
</evidence>
<dbReference type="PROSITE" id="PS50949">
    <property type="entry name" value="HTH_GNTR"/>
    <property type="match status" value="1"/>
</dbReference>
<dbReference type="PANTHER" id="PTHR44846:SF1">
    <property type="entry name" value="MANNOSYL-D-GLYCERATE TRANSPORT_METABOLISM SYSTEM REPRESSOR MNGR-RELATED"/>
    <property type="match status" value="1"/>
</dbReference>
<name>A0A9J6Q6Q3_9ENTR</name>
<dbReference type="Gene3D" id="1.10.10.10">
    <property type="entry name" value="Winged helix-like DNA-binding domain superfamily/Winged helix DNA-binding domain"/>
    <property type="match status" value="1"/>
</dbReference>
<dbReference type="InterPro" id="IPR028978">
    <property type="entry name" value="Chorismate_lyase_/UTRA_dom_sf"/>
</dbReference>
<dbReference type="InterPro" id="IPR036390">
    <property type="entry name" value="WH_DNA-bd_sf"/>
</dbReference>
<dbReference type="CDD" id="cd07377">
    <property type="entry name" value="WHTH_GntR"/>
    <property type="match status" value="1"/>
</dbReference>
<keyword evidence="6" id="KW-1185">Reference proteome</keyword>
<dbReference type="InterPro" id="IPR011663">
    <property type="entry name" value="UTRA"/>
</dbReference>
<protein>
    <submittedName>
        <fullName evidence="5">GntR family transcriptional regulator</fullName>
    </submittedName>
</protein>
<dbReference type="InterPro" id="IPR000524">
    <property type="entry name" value="Tscrpt_reg_HTH_GntR"/>
</dbReference>
<dbReference type="InterPro" id="IPR036388">
    <property type="entry name" value="WH-like_DNA-bd_sf"/>
</dbReference>
<dbReference type="InterPro" id="IPR050679">
    <property type="entry name" value="Bact_HTH_transcr_reg"/>
</dbReference>
<proteinExistence type="predicted"/>
<dbReference type="Pfam" id="PF07702">
    <property type="entry name" value="UTRA"/>
    <property type="match status" value="1"/>
</dbReference>
<dbReference type="SUPFAM" id="SSF64288">
    <property type="entry name" value="Chorismate lyase-like"/>
    <property type="match status" value="1"/>
</dbReference>
<dbReference type="GO" id="GO:0003700">
    <property type="term" value="F:DNA-binding transcription factor activity"/>
    <property type="evidence" value="ECO:0007669"/>
    <property type="project" value="InterPro"/>
</dbReference>
<dbReference type="PRINTS" id="PR00035">
    <property type="entry name" value="HTHGNTR"/>
</dbReference>
<dbReference type="SUPFAM" id="SSF46785">
    <property type="entry name" value="Winged helix' DNA-binding domain"/>
    <property type="match status" value="1"/>
</dbReference>
<evidence type="ECO:0000256" key="3">
    <source>
        <dbReference type="ARBA" id="ARBA00023163"/>
    </source>
</evidence>
<dbReference type="RefSeq" id="WP_271266880.1">
    <property type="nucleotide sequence ID" value="NZ_JAMGZJ010000069.1"/>
</dbReference>
<dbReference type="GO" id="GO:0045892">
    <property type="term" value="P:negative regulation of DNA-templated transcription"/>
    <property type="evidence" value="ECO:0007669"/>
    <property type="project" value="TreeGrafter"/>
</dbReference>
<accession>A0A9J6Q6Q3</accession>
<reference evidence="5" key="1">
    <citation type="submission" date="2022-05" db="EMBL/GenBank/DDBJ databases">
        <title>Description of a novel species of Leclercia; Leclercia tamurae and the Proposal for a Novel Genus Silvania gen. nov. Containing Two Novel Species Silvania hatchlandensis sp. nov. and Silvania confinis sp. nov. Isolated from the Rhizosphere of Oak.</title>
        <authorList>
            <person name="Maddock D.W."/>
            <person name="Brady C.L."/>
            <person name="Denman S."/>
            <person name="Arnold D."/>
        </authorList>
    </citation>
    <scope>NUCLEOTIDE SEQUENCE</scope>
    <source>
        <strain evidence="5">H4N4</strain>
    </source>
</reference>
<dbReference type="PANTHER" id="PTHR44846">
    <property type="entry name" value="MANNOSYL-D-GLYCERATE TRANSPORT/METABOLISM SYSTEM REPRESSOR MNGR-RELATED"/>
    <property type="match status" value="1"/>
</dbReference>
<dbReference type="AlphaFoldDB" id="A0A9J6Q6Q3"/>
<evidence type="ECO:0000256" key="2">
    <source>
        <dbReference type="ARBA" id="ARBA00023125"/>
    </source>
</evidence>
<evidence type="ECO:0000259" key="4">
    <source>
        <dbReference type="PROSITE" id="PS50949"/>
    </source>
</evidence>
<dbReference type="SMART" id="SM00866">
    <property type="entry name" value="UTRA"/>
    <property type="match status" value="1"/>
</dbReference>
<keyword evidence="3" id="KW-0804">Transcription</keyword>
<evidence type="ECO:0000313" key="6">
    <source>
        <dbReference type="Proteomes" id="UP001061282"/>
    </source>
</evidence>
<dbReference type="Proteomes" id="UP001061282">
    <property type="component" value="Unassembled WGS sequence"/>
</dbReference>
<keyword evidence="1" id="KW-0805">Transcription regulation</keyword>
<feature type="domain" description="HTH gntR-type" evidence="4">
    <location>
        <begin position="17"/>
        <end position="85"/>
    </location>
</feature>
<evidence type="ECO:0000313" key="5">
    <source>
        <dbReference type="EMBL" id="MCU6668239.1"/>
    </source>
</evidence>